<dbReference type="EMBL" id="AJYB01000059">
    <property type="protein sequence ID" value="EIM05625.1"/>
    <property type="molecule type" value="Genomic_DNA"/>
</dbReference>
<evidence type="ECO:0000256" key="2">
    <source>
        <dbReference type="ARBA" id="ARBA00023287"/>
    </source>
</evidence>
<dbReference type="InterPro" id="IPR012902">
    <property type="entry name" value="N_methyl_site"/>
</dbReference>
<keyword evidence="3" id="KW-0472">Membrane</keyword>
<dbReference type="AlphaFoldDB" id="A0AA87LTR1"/>
<dbReference type="NCBIfam" id="TIGR02532">
    <property type="entry name" value="IV_pilin_GFxxxE"/>
    <property type="match status" value="1"/>
</dbReference>
<evidence type="ECO:0000256" key="3">
    <source>
        <dbReference type="SAM" id="Phobius"/>
    </source>
</evidence>
<name>A0AA87LTR1_9BACL</name>
<dbReference type="RefSeq" id="WP_006830948.1">
    <property type="nucleotide sequence ID" value="NZ_AJYB01000059.1"/>
</dbReference>
<dbReference type="SUPFAM" id="SSF54523">
    <property type="entry name" value="Pili subunits"/>
    <property type="match status" value="1"/>
</dbReference>
<dbReference type="Pfam" id="PF07963">
    <property type="entry name" value="N_methyl"/>
    <property type="match status" value="1"/>
</dbReference>
<dbReference type="GO" id="GO:0009986">
    <property type="term" value="C:cell surface"/>
    <property type="evidence" value="ECO:0007669"/>
    <property type="project" value="UniProtKB-SubCell"/>
</dbReference>
<evidence type="ECO:0008006" key="6">
    <source>
        <dbReference type="Google" id="ProtNLM"/>
    </source>
</evidence>
<dbReference type="PROSITE" id="PS00409">
    <property type="entry name" value="PROKAR_NTER_METHYL"/>
    <property type="match status" value="1"/>
</dbReference>
<keyword evidence="3" id="KW-1133">Transmembrane helix</keyword>
<dbReference type="InterPro" id="IPR045584">
    <property type="entry name" value="Pilin-like"/>
</dbReference>
<feature type="transmembrane region" description="Helical" evidence="3">
    <location>
        <begin position="12"/>
        <end position="35"/>
    </location>
</feature>
<sequence length="176" mass="19506">MASKLTNEKGVTLVELLATIVLVSIIAALSYTVLFQGYSNYQRIKVETELRDEADLIMASLISDLFVAKRSELQLVQACKSGLVESYVKVSKKGVPTYETGFKNKQTIVRNQPVQFYNESVKLVGSTCTGSASEVLKPNIISTDGVAYTVSFTLETMKRQTKFQKEFTNTIVVIDN</sequence>
<comment type="subcellular location">
    <subcellularLocation>
        <location evidence="1">Cell surface</location>
    </subcellularLocation>
</comment>
<keyword evidence="2" id="KW-0178">Competence</keyword>
<accession>A0AA87LTR1</accession>
<evidence type="ECO:0000313" key="4">
    <source>
        <dbReference type="EMBL" id="EIM05625.1"/>
    </source>
</evidence>
<gene>
    <name evidence="4" type="ORF">A1A1_14954</name>
</gene>
<organism evidence="4 5">
    <name type="scientific">Planococcus antarcticus DSM 14505</name>
    <dbReference type="NCBI Taxonomy" id="1185653"/>
    <lineage>
        <taxon>Bacteria</taxon>
        <taxon>Bacillati</taxon>
        <taxon>Bacillota</taxon>
        <taxon>Bacilli</taxon>
        <taxon>Bacillales</taxon>
        <taxon>Caryophanaceae</taxon>
        <taxon>Planococcus</taxon>
    </lineage>
</organism>
<dbReference type="Proteomes" id="UP000004725">
    <property type="component" value="Unassembled WGS sequence"/>
</dbReference>
<keyword evidence="3" id="KW-0812">Transmembrane</keyword>
<evidence type="ECO:0000313" key="5">
    <source>
        <dbReference type="Proteomes" id="UP000004725"/>
    </source>
</evidence>
<evidence type="ECO:0000256" key="1">
    <source>
        <dbReference type="ARBA" id="ARBA00004241"/>
    </source>
</evidence>
<dbReference type="GO" id="GO:0030420">
    <property type="term" value="P:establishment of competence for transformation"/>
    <property type="evidence" value="ECO:0007669"/>
    <property type="project" value="UniProtKB-KW"/>
</dbReference>
<protein>
    <recommendedName>
        <fullName evidence="6">Prepilin-type N-terminal cleavage/methylation domain-containing protein</fullName>
    </recommendedName>
</protein>
<proteinExistence type="predicted"/>
<comment type="caution">
    <text evidence="4">The sequence shown here is derived from an EMBL/GenBank/DDBJ whole genome shotgun (WGS) entry which is preliminary data.</text>
</comment>
<reference evidence="4 5" key="1">
    <citation type="journal article" date="2012" name="J. Bacteriol.">
        <title>Genome Sequence of the Antarctic Psychrophile Bacterium Planococcus antarcticus DSM 14505.</title>
        <authorList>
            <person name="Margolles A."/>
            <person name="Gueimonde M."/>
            <person name="Sanchez B."/>
        </authorList>
    </citation>
    <scope>NUCLEOTIDE SEQUENCE [LARGE SCALE GENOMIC DNA]</scope>
    <source>
        <strain evidence="4 5">DSM 14505</strain>
    </source>
</reference>